<dbReference type="InterPro" id="IPR000551">
    <property type="entry name" value="MerR-type_HTH_dom"/>
</dbReference>
<dbReference type="AlphaFoldDB" id="A0A2T0VWX9"/>
<dbReference type="GO" id="GO:0003677">
    <property type="term" value="F:DNA binding"/>
    <property type="evidence" value="ECO:0007669"/>
    <property type="project" value="UniProtKB-KW"/>
</dbReference>
<evidence type="ECO:0000313" key="8">
    <source>
        <dbReference type="Proteomes" id="UP000238205"/>
    </source>
</evidence>
<comment type="caution">
    <text evidence="7">The sequence shown here is derived from an EMBL/GenBank/DDBJ whole genome shotgun (WGS) entry which is preliminary data.</text>
</comment>
<keyword evidence="5" id="KW-0175">Coiled coil</keyword>
<keyword evidence="3 7" id="KW-0238">DNA-binding</keyword>
<evidence type="ECO:0000313" key="7">
    <source>
        <dbReference type="EMBL" id="PRY76532.1"/>
    </source>
</evidence>
<dbReference type="Pfam" id="PF13411">
    <property type="entry name" value="MerR_1"/>
    <property type="match status" value="1"/>
</dbReference>
<dbReference type="InterPro" id="IPR047057">
    <property type="entry name" value="MerR_fam"/>
</dbReference>
<dbReference type="EMBL" id="PVTO01000031">
    <property type="protein sequence ID" value="PRY76532.1"/>
    <property type="molecule type" value="Genomic_DNA"/>
</dbReference>
<evidence type="ECO:0000256" key="3">
    <source>
        <dbReference type="ARBA" id="ARBA00023125"/>
    </source>
</evidence>
<feature type="coiled-coil region" evidence="5">
    <location>
        <begin position="82"/>
        <end position="109"/>
    </location>
</feature>
<dbReference type="SUPFAM" id="SSF46955">
    <property type="entry name" value="Putative DNA-binding domain"/>
    <property type="match status" value="1"/>
</dbReference>
<evidence type="ECO:0000256" key="5">
    <source>
        <dbReference type="SAM" id="Coils"/>
    </source>
</evidence>
<keyword evidence="1" id="KW-0678">Repressor</keyword>
<dbReference type="CDD" id="cd01109">
    <property type="entry name" value="HTH_YyaN"/>
    <property type="match status" value="1"/>
</dbReference>
<feature type="domain" description="HTH merR-type" evidence="6">
    <location>
        <begin position="1"/>
        <end position="70"/>
    </location>
</feature>
<keyword evidence="4" id="KW-0804">Transcription</keyword>
<keyword evidence="2" id="KW-0805">Transcription regulation</keyword>
<gene>
    <name evidence="7" type="ORF">CLV38_13132</name>
</gene>
<organism evidence="7 8">
    <name type="scientific">Alkalibacterium olivapovliticus</name>
    <dbReference type="NCBI Taxonomy" id="99907"/>
    <lineage>
        <taxon>Bacteria</taxon>
        <taxon>Bacillati</taxon>
        <taxon>Bacillota</taxon>
        <taxon>Bacilli</taxon>
        <taxon>Lactobacillales</taxon>
        <taxon>Carnobacteriaceae</taxon>
        <taxon>Alkalibacterium</taxon>
    </lineage>
</organism>
<dbReference type="Proteomes" id="UP000238205">
    <property type="component" value="Unassembled WGS sequence"/>
</dbReference>
<evidence type="ECO:0000256" key="2">
    <source>
        <dbReference type="ARBA" id="ARBA00023015"/>
    </source>
</evidence>
<accession>A0A2T0VWX9</accession>
<dbReference type="PROSITE" id="PS50937">
    <property type="entry name" value="HTH_MERR_2"/>
    <property type="match status" value="1"/>
</dbReference>
<dbReference type="GO" id="GO:0003700">
    <property type="term" value="F:DNA-binding transcription factor activity"/>
    <property type="evidence" value="ECO:0007669"/>
    <property type="project" value="InterPro"/>
</dbReference>
<keyword evidence="8" id="KW-1185">Reference proteome</keyword>
<proteinExistence type="predicted"/>
<dbReference type="Gene3D" id="1.10.1660.10">
    <property type="match status" value="1"/>
</dbReference>
<dbReference type="SMART" id="SM00422">
    <property type="entry name" value="HTH_MERR"/>
    <property type="match status" value="1"/>
</dbReference>
<protein>
    <submittedName>
        <fullName evidence="7">DNA-binding transcriptional MerR regulator</fullName>
    </submittedName>
</protein>
<dbReference type="PANTHER" id="PTHR30204">
    <property type="entry name" value="REDOX-CYCLING DRUG-SENSING TRANSCRIPTIONAL ACTIVATOR SOXR"/>
    <property type="match status" value="1"/>
</dbReference>
<dbReference type="RefSeq" id="WP_106195840.1">
    <property type="nucleotide sequence ID" value="NZ_PVTO01000031.1"/>
</dbReference>
<evidence type="ECO:0000256" key="4">
    <source>
        <dbReference type="ARBA" id="ARBA00023163"/>
    </source>
</evidence>
<evidence type="ECO:0000256" key="1">
    <source>
        <dbReference type="ARBA" id="ARBA00022491"/>
    </source>
</evidence>
<reference evidence="7 8" key="1">
    <citation type="submission" date="2018-03" db="EMBL/GenBank/DDBJ databases">
        <title>Genomic Encyclopedia of Archaeal and Bacterial Type Strains, Phase II (KMG-II): from individual species to whole genera.</title>
        <authorList>
            <person name="Goeker M."/>
        </authorList>
    </citation>
    <scope>NUCLEOTIDE SEQUENCE [LARGE SCALE GENOMIC DNA]</scope>
    <source>
        <strain evidence="7 8">DSM 13175</strain>
    </source>
</reference>
<sequence length="141" mass="16178">MYTVKQVADQLEMNPHTVRFYTDKELIPGLKRGENNVRLFDEDTIGWLQGVKALRNSGMSVEAIKKYVDLCLVGEAAIPERLEIIKDQQEKVNAQLAELQQSSQFLAEKVHFYENLLDGKETLDKGNPAEMNKIRKELTRL</sequence>
<dbReference type="PANTHER" id="PTHR30204:SF69">
    <property type="entry name" value="MERR-FAMILY TRANSCRIPTIONAL REGULATOR"/>
    <property type="match status" value="1"/>
</dbReference>
<dbReference type="OrthoDB" id="6006at2"/>
<dbReference type="InterPro" id="IPR009061">
    <property type="entry name" value="DNA-bd_dom_put_sf"/>
</dbReference>
<name>A0A2T0VWX9_9LACT</name>
<evidence type="ECO:0000259" key="6">
    <source>
        <dbReference type="PROSITE" id="PS50937"/>
    </source>
</evidence>